<dbReference type="SUPFAM" id="SSF49503">
    <property type="entry name" value="Cupredoxins"/>
    <property type="match status" value="1"/>
</dbReference>
<dbReference type="PANTHER" id="PTHR34883">
    <property type="entry name" value="SERINE-RICH PROTEIN, PUTATIVE-RELATED-RELATED"/>
    <property type="match status" value="1"/>
</dbReference>
<organism evidence="4 5">
    <name type="scientific">Cyphellophora europaea (strain CBS 101466)</name>
    <name type="common">Phialophora europaea</name>
    <dbReference type="NCBI Taxonomy" id="1220924"/>
    <lineage>
        <taxon>Eukaryota</taxon>
        <taxon>Fungi</taxon>
        <taxon>Dikarya</taxon>
        <taxon>Ascomycota</taxon>
        <taxon>Pezizomycotina</taxon>
        <taxon>Eurotiomycetes</taxon>
        <taxon>Chaetothyriomycetidae</taxon>
        <taxon>Chaetothyriales</taxon>
        <taxon>Cyphellophoraceae</taxon>
        <taxon>Cyphellophora</taxon>
    </lineage>
</organism>
<dbReference type="Proteomes" id="UP000030752">
    <property type="component" value="Unassembled WGS sequence"/>
</dbReference>
<dbReference type="HOGENOM" id="CLU_053381_4_0_1"/>
<dbReference type="PANTHER" id="PTHR34883:SF20">
    <property type="entry name" value="PHYTOCYANIN DOMAIN-CONTAINING PROTEIN"/>
    <property type="match status" value="1"/>
</dbReference>
<dbReference type="OrthoDB" id="2331100at2759"/>
<dbReference type="InterPro" id="IPR008972">
    <property type="entry name" value="Cupredoxin"/>
</dbReference>
<keyword evidence="5" id="KW-1185">Reference proteome</keyword>
<feature type="region of interest" description="Disordered" evidence="1">
    <location>
        <begin position="134"/>
        <end position="192"/>
    </location>
</feature>
<dbReference type="eggNOG" id="ENOG502S40X">
    <property type="taxonomic scope" value="Eukaryota"/>
</dbReference>
<sequence length="221" mass="21553">MLYTLPISLLLFFTHTALSAIHTVQAGPSFTDLKFTPNTLTNVAAGDVIAVKFGAGHNIAQSTFSEPCVPISGDGGGVYSGPSPKDGQTFSFRVNSTDSAFFYCAIPGHCEAGMALAVNPSGSDTLDAYTSAASKATGSAPSGNGPIGGTFGALSESSSSSSASGSGPTSSSSPSSASTSASASASGSPSPSANGSSIAASMQISLVFIVGIVAGTAAFAL</sequence>
<evidence type="ECO:0000256" key="2">
    <source>
        <dbReference type="SAM" id="Phobius"/>
    </source>
</evidence>
<reference evidence="4 5" key="1">
    <citation type="submission" date="2013-03" db="EMBL/GenBank/DDBJ databases">
        <title>The Genome Sequence of Phialophora europaea CBS 101466.</title>
        <authorList>
            <consortium name="The Broad Institute Genomics Platform"/>
            <person name="Cuomo C."/>
            <person name="de Hoog S."/>
            <person name="Gorbushina A."/>
            <person name="Walker B."/>
            <person name="Young S.K."/>
            <person name="Zeng Q."/>
            <person name="Gargeya S."/>
            <person name="Fitzgerald M."/>
            <person name="Haas B."/>
            <person name="Abouelleil A."/>
            <person name="Allen A.W."/>
            <person name="Alvarado L."/>
            <person name="Arachchi H.M."/>
            <person name="Berlin A.M."/>
            <person name="Chapman S.B."/>
            <person name="Gainer-Dewar J."/>
            <person name="Goldberg J."/>
            <person name="Griggs A."/>
            <person name="Gujja S."/>
            <person name="Hansen M."/>
            <person name="Howarth C."/>
            <person name="Imamovic A."/>
            <person name="Ireland A."/>
            <person name="Larimer J."/>
            <person name="McCowan C."/>
            <person name="Murphy C."/>
            <person name="Pearson M."/>
            <person name="Poon T.W."/>
            <person name="Priest M."/>
            <person name="Roberts A."/>
            <person name="Saif S."/>
            <person name="Shea T."/>
            <person name="Sisk P."/>
            <person name="Sykes S."/>
            <person name="Wortman J."/>
            <person name="Nusbaum C."/>
            <person name="Birren B."/>
        </authorList>
    </citation>
    <scope>NUCLEOTIDE SEQUENCE [LARGE SCALE GENOMIC DNA]</scope>
    <source>
        <strain evidence="4 5">CBS 101466</strain>
    </source>
</reference>
<evidence type="ECO:0000313" key="4">
    <source>
        <dbReference type="EMBL" id="ETN42480.1"/>
    </source>
</evidence>
<dbReference type="InParanoid" id="W2S1M4"/>
<proteinExistence type="predicted"/>
<name>W2S1M4_CYPE1</name>
<keyword evidence="2" id="KW-0472">Membrane</keyword>
<dbReference type="STRING" id="1220924.W2S1M4"/>
<keyword evidence="2" id="KW-1133">Transmembrane helix</keyword>
<dbReference type="CDD" id="cd00920">
    <property type="entry name" value="Cupredoxin"/>
    <property type="match status" value="1"/>
</dbReference>
<dbReference type="VEuPathDB" id="FungiDB:HMPREF1541_01636"/>
<protein>
    <recommendedName>
        <fullName evidence="6">Phytocyanin domain-containing protein</fullName>
    </recommendedName>
</protein>
<keyword evidence="2" id="KW-0812">Transmembrane</keyword>
<dbReference type="InterPro" id="IPR052953">
    <property type="entry name" value="Ser-rich/MCO-related"/>
</dbReference>
<evidence type="ECO:0000256" key="3">
    <source>
        <dbReference type="SAM" id="SignalP"/>
    </source>
</evidence>
<feature type="transmembrane region" description="Helical" evidence="2">
    <location>
        <begin position="198"/>
        <end position="220"/>
    </location>
</feature>
<feature type="chain" id="PRO_5004824784" description="Phytocyanin domain-containing protein" evidence="3">
    <location>
        <begin position="20"/>
        <end position="221"/>
    </location>
</feature>
<evidence type="ECO:0000256" key="1">
    <source>
        <dbReference type="SAM" id="MobiDB-lite"/>
    </source>
</evidence>
<dbReference type="GeneID" id="19968975"/>
<dbReference type="EMBL" id="KB822718">
    <property type="protein sequence ID" value="ETN42480.1"/>
    <property type="molecule type" value="Genomic_DNA"/>
</dbReference>
<dbReference type="AlphaFoldDB" id="W2S1M4"/>
<feature type="compositionally biased region" description="Low complexity" evidence="1">
    <location>
        <begin position="155"/>
        <end position="192"/>
    </location>
</feature>
<gene>
    <name evidence="4" type="ORF">HMPREF1541_01636</name>
</gene>
<keyword evidence="3" id="KW-0732">Signal</keyword>
<dbReference type="Gene3D" id="2.60.40.420">
    <property type="entry name" value="Cupredoxins - blue copper proteins"/>
    <property type="match status" value="1"/>
</dbReference>
<accession>W2S1M4</accession>
<evidence type="ECO:0000313" key="5">
    <source>
        <dbReference type="Proteomes" id="UP000030752"/>
    </source>
</evidence>
<feature type="signal peptide" evidence="3">
    <location>
        <begin position="1"/>
        <end position="19"/>
    </location>
</feature>
<evidence type="ECO:0008006" key="6">
    <source>
        <dbReference type="Google" id="ProtNLM"/>
    </source>
</evidence>
<dbReference type="RefSeq" id="XP_008714216.1">
    <property type="nucleotide sequence ID" value="XM_008715994.1"/>
</dbReference>